<proteinExistence type="predicted"/>
<protein>
    <recommendedName>
        <fullName evidence="5">Outer membrane efflux protein</fullName>
    </recommendedName>
</protein>
<keyword evidence="4" id="KW-1185">Reference proteome</keyword>
<feature type="region of interest" description="Disordered" evidence="1">
    <location>
        <begin position="347"/>
        <end position="379"/>
    </location>
</feature>
<name>A0A5C5VCW4_9BACT</name>
<sequence length="379" mass="39806" precursor="true">MRLAATCLLGISICQVASAQVDSRYGASTPPLALGQGAAPVPPAATGGLPASPPPAGIAPLGGSQPFGGGAAAPLATPPAATPPASPSVQPTRPAQQEPFAPPAAARSNVSSRAYRADELMKGMMRGPTNAPLSGTPVRLEQVIATASDRSEQTRRIYAYWDLCSAVADYYLGLAESLELNNQNQALGGRNEEIRQAVAIWQSRVRTSQLAAVVAQRRLAAMMGAATLPLPGDLPLCDEYETVYDQAFAGRSSAEARDLNQLIPLRHAELVAAAANVTRAQTFLQSISNRSPNGDAVFEALQLLAFNRRAFVQIAKDYNRQITRYTELATPGDIGANRLVAMLVDRPRASSPSATASNPTGGSRMPPTRPQTFQGGLTR</sequence>
<feature type="signal peptide" evidence="2">
    <location>
        <begin position="1"/>
        <end position="19"/>
    </location>
</feature>
<evidence type="ECO:0008006" key="5">
    <source>
        <dbReference type="Google" id="ProtNLM"/>
    </source>
</evidence>
<dbReference type="Proteomes" id="UP000316714">
    <property type="component" value="Unassembled WGS sequence"/>
</dbReference>
<evidence type="ECO:0000313" key="4">
    <source>
        <dbReference type="Proteomes" id="UP000316714"/>
    </source>
</evidence>
<evidence type="ECO:0000313" key="3">
    <source>
        <dbReference type="EMBL" id="TWT35542.1"/>
    </source>
</evidence>
<feature type="region of interest" description="Disordered" evidence="1">
    <location>
        <begin position="44"/>
        <end position="111"/>
    </location>
</feature>
<dbReference type="EMBL" id="SIHJ01000001">
    <property type="protein sequence ID" value="TWT35542.1"/>
    <property type="molecule type" value="Genomic_DNA"/>
</dbReference>
<feature type="compositionally biased region" description="Polar residues" evidence="1">
    <location>
        <begin position="370"/>
        <end position="379"/>
    </location>
</feature>
<organism evidence="3 4">
    <name type="scientific">Posidoniimonas corsicana</name>
    <dbReference type="NCBI Taxonomy" id="1938618"/>
    <lineage>
        <taxon>Bacteria</taxon>
        <taxon>Pseudomonadati</taxon>
        <taxon>Planctomycetota</taxon>
        <taxon>Planctomycetia</taxon>
        <taxon>Pirellulales</taxon>
        <taxon>Lacipirellulaceae</taxon>
        <taxon>Posidoniimonas</taxon>
    </lineage>
</organism>
<comment type="caution">
    <text evidence="3">The sequence shown here is derived from an EMBL/GenBank/DDBJ whole genome shotgun (WGS) entry which is preliminary data.</text>
</comment>
<evidence type="ECO:0000256" key="2">
    <source>
        <dbReference type="SAM" id="SignalP"/>
    </source>
</evidence>
<evidence type="ECO:0000256" key="1">
    <source>
        <dbReference type="SAM" id="MobiDB-lite"/>
    </source>
</evidence>
<dbReference type="AlphaFoldDB" id="A0A5C5VCW4"/>
<feature type="chain" id="PRO_5023150042" description="Outer membrane efflux protein" evidence="2">
    <location>
        <begin position="20"/>
        <end position="379"/>
    </location>
</feature>
<feature type="compositionally biased region" description="Pro residues" evidence="1">
    <location>
        <begin position="76"/>
        <end position="86"/>
    </location>
</feature>
<dbReference type="OrthoDB" id="282964at2"/>
<gene>
    <name evidence="3" type="ORF">KOR34_04350</name>
</gene>
<keyword evidence="2" id="KW-0732">Signal</keyword>
<feature type="compositionally biased region" description="Low complexity" evidence="1">
    <location>
        <begin position="349"/>
        <end position="360"/>
    </location>
</feature>
<feature type="compositionally biased region" description="Low complexity" evidence="1">
    <location>
        <begin position="94"/>
        <end position="106"/>
    </location>
</feature>
<reference evidence="3 4" key="1">
    <citation type="submission" date="2019-02" db="EMBL/GenBank/DDBJ databases">
        <title>Deep-cultivation of Planctomycetes and their phenomic and genomic characterization uncovers novel biology.</title>
        <authorList>
            <person name="Wiegand S."/>
            <person name="Jogler M."/>
            <person name="Boedeker C."/>
            <person name="Pinto D."/>
            <person name="Vollmers J."/>
            <person name="Rivas-Marin E."/>
            <person name="Kohn T."/>
            <person name="Peeters S.H."/>
            <person name="Heuer A."/>
            <person name="Rast P."/>
            <person name="Oberbeckmann S."/>
            <person name="Bunk B."/>
            <person name="Jeske O."/>
            <person name="Meyerdierks A."/>
            <person name="Storesund J.E."/>
            <person name="Kallscheuer N."/>
            <person name="Luecker S."/>
            <person name="Lage O.M."/>
            <person name="Pohl T."/>
            <person name="Merkel B.J."/>
            <person name="Hornburger P."/>
            <person name="Mueller R.-W."/>
            <person name="Bruemmer F."/>
            <person name="Labrenz M."/>
            <person name="Spormann A.M."/>
            <person name="Op Den Camp H."/>
            <person name="Overmann J."/>
            <person name="Amann R."/>
            <person name="Jetten M.S.M."/>
            <person name="Mascher T."/>
            <person name="Medema M.H."/>
            <person name="Devos D.P."/>
            <person name="Kaster A.-K."/>
            <person name="Ovreas L."/>
            <person name="Rohde M."/>
            <person name="Galperin M.Y."/>
            <person name="Jogler C."/>
        </authorList>
    </citation>
    <scope>NUCLEOTIDE SEQUENCE [LARGE SCALE GENOMIC DNA]</scope>
    <source>
        <strain evidence="3 4">KOR34</strain>
    </source>
</reference>
<dbReference type="RefSeq" id="WP_146561794.1">
    <property type="nucleotide sequence ID" value="NZ_SIHJ01000001.1"/>
</dbReference>
<accession>A0A5C5VCW4</accession>